<dbReference type="Pfam" id="PF02734">
    <property type="entry name" value="Dak2"/>
    <property type="match status" value="1"/>
</dbReference>
<reference evidence="2 3" key="1">
    <citation type="submission" date="2023-06" db="EMBL/GenBank/DDBJ databases">
        <title>Cellulomonas sp. MW4 Whole genome sequence.</title>
        <authorList>
            <person name="Park S."/>
        </authorList>
    </citation>
    <scope>NUCLEOTIDE SEQUENCE [LARGE SCALE GENOMIC DNA]</scope>
    <source>
        <strain evidence="2 3">MW4</strain>
    </source>
</reference>
<organism evidence="2 3">
    <name type="scientific">Cellulomonas alba</name>
    <dbReference type="NCBI Taxonomy" id="3053467"/>
    <lineage>
        <taxon>Bacteria</taxon>
        <taxon>Bacillati</taxon>
        <taxon>Actinomycetota</taxon>
        <taxon>Actinomycetes</taxon>
        <taxon>Micrococcales</taxon>
        <taxon>Cellulomonadaceae</taxon>
        <taxon>Cellulomonas</taxon>
    </lineage>
</organism>
<feature type="domain" description="DhaL" evidence="1">
    <location>
        <begin position="7"/>
        <end position="198"/>
    </location>
</feature>
<evidence type="ECO:0000313" key="2">
    <source>
        <dbReference type="EMBL" id="MDM7853962.1"/>
    </source>
</evidence>
<name>A0ABT7SCP9_9CELL</name>
<dbReference type="InterPro" id="IPR048394">
    <property type="entry name" value="FakA-like_M"/>
</dbReference>
<evidence type="ECO:0000313" key="3">
    <source>
        <dbReference type="Proteomes" id="UP001529338"/>
    </source>
</evidence>
<dbReference type="Proteomes" id="UP001529338">
    <property type="component" value="Unassembled WGS sequence"/>
</dbReference>
<protein>
    <submittedName>
        <fullName evidence="2">DAK2 domain-containing protein</fullName>
    </submittedName>
</protein>
<dbReference type="InterPro" id="IPR033470">
    <property type="entry name" value="FakA-like_C"/>
</dbReference>
<dbReference type="PANTHER" id="PTHR33434">
    <property type="entry name" value="DEGV DOMAIN-CONTAINING PROTEIN DR_1986-RELATED"/>
    <property type="match status" value="1"/>
</dbReference>
<dbReference type="SMART" id="SM01121">
    <property type="entry name" value="Dak1_2"/>
    <property type="match status" value="1"/>
</dbReference>
<dbReference type="EMBL" id="JAUCGQ010000001">
    <property type="protein sequence ID" value="MDM7853962.1"/>
    <property type="molecule type" value="Genomic_DNA"/>
</dbReference>
<dbReference type="RefSeq" id="WP_289453488.1">
    <property type="nucleotide sequence ID" value="NZ_JAUCGQ010000001.1"/>
</dbReference>
<dbReference type="Pfam" id="PF21645">
    <property type="entry name" value="FakA-like_M"/>
    <property type="match status" value="1"/>
</dbReference>
<dbReference type="PANTHER" id="PTHR33434:SF4">
    <property type="entry name" value="PHOSPHATASE PROTEIN"/>
    <property type="match status" value="1"/>
</dbReference>
<dbReference type="SUPFAM" id="SSF101473">
    <property type="entry name" value="DhaL-like"/>
    <property type="match status" value="1"/>
</dbReference>
<evidence type="ECO:0000259" key="1">
    <source>
        <dbReference type="PROSITE" id="PS51480"/>
    </source>
</evidence>
<comment type="caution">
    <text evidence="2">The sequence shown here is derived from an EMBL/GenBank/DDBJ whole genome shotgun (WGS) entry which is preliminary data.</text>
</comment>
<dbReference type="PROSITE" id="PS51480">
    <property type="entry name" value="DHAL"/>
    <property type="match status" value="1"/>
</dbReference>
<keyword evidence="3" id="KW-1185">Reference proteome</keyword>
<accession>A0ABT7SCP9</accession>
<sequence>MDVLDAAAVRAWAVAARRALELARDRIDAVNVFPVADRDTGTNVLLTVTGGADALAAAPDAAGADEAARVLARGAMLAARGNSGVIVSQYLAGFARALVPAAGPADVARALVAAARAARESTGDPQEGTVLTLADAVGQGARVAVDAGAGLDAMLRQASADAHGSLAAISAAHPLLQAAHVVDAGACALLVVLDSLTAAVEGAEGDLDLDWLPAAGPRPAAAPDEGGAYEVMLLVSASGGEDLADALLAAMRRVGDSVAVVGTEAIWHVHVHTDDPEAAIEAAALGRREQVVVRLVDAPHLPGTWPVDPPERGSRWGVVACTPSAPLARWYAGAGAVALVACPEVPVRAGHVLRAVTDTGAASVAVLPGEVVSADQLGTLLDDEHAGPVVEVLGAADELAVAVAALALAGSEASAVRTRAAVEALSRLRVAEGADASAPAVVALIDVVRDVAPDAEAATVLHRDPLGAGVSAEVAAAAELRGLEVAFVGPTGRGPAVVVGLD</sequence>
<dbReference type="SMART" id="SM01120">
    <property type="entry name" value="Dak2"/>
    <property type="match status" value="1"/>
</dbReference>
<dbReference type="InterPro" id="IPR036117">
    <property type="entry name" value="DhaL_dom_sf"/>
</dbReference>
<dbReference type="Gene3D" id="1.25.40.340">
    <property type="match status" value="1"/>
</dbReference>
<dbReference type="InterPro" id="IPR050270">
    <property type="entry name" value="DegV_domain_contain"/>
</dbReference>
<proteinExistence type="predicted"/>
<dbReference type="InterPro" id="IPR004007">
    <property type="entry name" value="DhaL_dom"/>
</dbReference>
<gene>
    <name evidence="2" type="ORF">QRT04_03370</name>
</gene>